<protein>
    <submittedName>
        <fullName evidence="1">Uncharacterized protein</fullName>
    </submittedName>
</protein>
<gene>
    <name evidence="1" type="ORF">CDEB00056_LOCUS9400</name>
</gene>
<proteinExistence type="predicted"/>
<reference evidence="1" key="1">
    <citation type="submission" date="2021-01" db="EMBL/GenBank/DDBJ databases">
        <authorList>
            <person name="Corre E."/>
            <person name="Pelletier E."/>
            <person name="Niang G."/>
            <person name="Scheremetjew M."/>
            <person name="Finn R."/>
            <person name="Kale V."/>
            <person name="Holt S."/>
            <person name="Cochrane G."/>
            <person name="Meng A."/>
            <person name="Brown T."/>
            <person name="Cohen L."/>
        </authorList>
    </citation>
    <scope>NUCLEOTIDE SEQUENCE</scope>
    <source>
        <strain evidence="1">MM31A-1</strain>
    </source>
</reference>
<organism evidence="1">
    <name type="scientific">Chaetoceros debilis</name>
    <dbReference type="NCBI Taxonomy" id="122233"/>
    <lineage>
        <taxon>Eukaryota</taxon>
        <taxon>Sar</taxon>
        <taxon>Stramenopiles</taxon>
        <taxon>Ochrophyta</taxon>
        <taxon>Bacillariophyta</taxon>
        <taxon>Coscinodiscophyceae</taxon>
        <taxon>Chaetocerotophycidae</taxon>
        <taxon>Chaetocerotales</taxon>
        <taxon>Chaetocerotaceae</taxon>
        <taxon>Chaetoceros</taxon>
    </lineage>
</organism>
<sequence>MISLGASLPCVLSLIPTTMNHVASNGRIIQEEIADEGCCRFEPSGLSSFAISLLGLSTLQACSINQYGTSFLNFEFVFFEVDIYTGMAECCDIMMHKRYGRRWRREDIYI</sequence>
<accession>A0A7S3Q3Q0</accession>
<dbReference type="AlphaFoldDB" id="A0A7S3Q3Q0"/>
<evidence type="ECO:0000313" key="1">
    <source>
        <dbReference type="EMBL" id="CAE0464559.1"/>
    </source>
</evidence>
<dbReference type="EMBL" id="HBIO01012088">
    <property type="protein sequence ID" value="CAE0464559.1"/>
    <property type="molecule type" value="Transcribed_RNA"/>
</dbReference>
<name>A0A7S3Q3Q0_9STRA</name>